<feature type="binding site" evidence="5">
    <location>
        <position position="136"/>
    </location>
    <ligand>
        <name>substrate</name>
    </ligand>
</feature>
<dbReference type="RefSeq" id="WP_182296541.1">
    <property type="nucleotide sequence ID" value="NZ_CP059851.1"/>
</dbReference>
<evidence type="ECO:0000256" key="4">
    <source>
        <dbReference type="ARBA" id="ARBA00030169"/>
    </source>
</evidence>
<evidence type="ECO:0000256" key="3">
    <source>
        <dbReference type="ARBA" id="ARBA00029596"/>
    </source>
</evidence>
<evidence type="ECO:0000256" key="2">
    <source>
        <dbReference type="ARBA" id="ARBA00016549"/>
    </source>
</evidence>
<dbReference type="Pfam" id="PF03737">
    <property type="entry name" value="RraA-like"/>
    <property type="match status" value="1"/>
</dbReference>
<dbReference type="PANTHER" id="PTHR33254:SF4">
    <property type="entry name" value="4-HYDROXY-4-METHYL-2-OXOGLUTARATE ALDOLASE 3-RELATED"/>
    <property type="match status" value="1"/>
</dbReference>
<comment type="cofactor">
    <cofactor evidence="5">
        <name>Mg(2+)</name>
        <dbReference type="ChEBI" id="CHEBI:18420"/>
    </cofactor>
</comment>
<evidence type="ECO:0000313" key="7">
    <source>
        <dbReference type="Proteomes" id="UP000515292"/>
    </source>
</evidence>
<dbReference type="SUPFAM" id="SSF89562">
    <property type="entry name" value="RraA-like"/>
    <property type="match status" value="1"/>
</dbReference>
<dbReference type="InterPro" id="IPR036704">
    <property type="entry name" value="RraA/RraA-like_sf"/>
</dbReference>
<organism evidence="6 7">
    <name type="scientific">Sandaracinobacteroides saxicola</name>
    <dbReference type="NCBI Taxonomy" id="2759707"/>
    <lineage>
        <taxon>Bacteria</taxon>
        <taxon>Pseudomonadati</taxon>
        <taxon>Pseudomonadota</taxon>
        <taxon>Alphaproteobacteria</taxon>
        <taxon>Sphingomonadales</taxon>
        <taxon>Sphingosinicellaceae</taxon>
        <taxon>Sandaracinobacteroides</taxon>
    </lineage>
</organism>
<dbReference type="Proteomes" id="UP000515292">
    <property type="component" value="Chromosome"/>
</dbReference>
<dbReference type="PANTHER" id="PTHR33254">
    <property type="entry name" value="4-HYDROXY-4-METHYL-2-OXOGLUTARATE ALDOLASE 3-RELATED"/>
    <property type="match status" value="1"/>
</dbReference>
<dbReference type="Gene3D" id="3.50.30.40">
    <property type="entry name" value="Ribonuclease E inhibitor RraA/RraA-like"/>
    <property type="match status" value="1"/>
</dbReference>
<keyword evidence="7" id="KW-1185">Reference proteome</keyword>
<dbReference type="GO" id="GO:0046872">
    <property type="term" value="F:metal ion binding"/>
    <property type="evidence" value="ECO:0007669"/>
    <property type="project" value="UniProtKB-KW"/>
</dbReference>
<comment type="cofactor">
    <cofactor evidence="1">
        <name>a divalent metal cation</name>
        <dbReference type="ChEBI" id="CHEBI:60240"/>
    </cofactor>
</comment>
<accession>A0A7G5II68</accession>
<evidence type="ECO:0000313" key="6">
    <source>
        <dbReference type="EMBL" id="QMW23060.1"/>
    </source>
</evidence>
<keyword evidence="5" id="KW-0479">Metal-binding</keyword>
<dbReference type="InterPro" id="IPR005493">
    <property type="entry name" value="RraA/RraA-like"/>
</dbReference>
<keyword evidence="5" id="KW-0460">Magnesium</keyword>
<dbReference type="AlphaFoldDB" id="A0A7G5II68"/>
<feature type="binding site" evidence="5">
    <location>
        <position position="137"/>
    </location>
    <ligand>
        <name>Mg(2+)</name>
        <dbReference type="ChEBI" id="CHEBI:18420"/>
    </ligand>
</feature>
<reference evidence="6 7" key="1">
    <citation type="submission" date="2020-07" db="EMBL/GenBank/DDBJ databases">
        <title>Complete genome sequence for Sandaracinobacter sp. M6.</title>
        <authorList>
            <person name="Tang Y."/>
            <person name="Liu Q."/>
            <person name="Guo Z."/>
            <person name="Lei P."/>
            <person name="Huang B."/>
        </authorList>
    </citation>
    <scope>NUCLEOTIDE SEQUENCE [LARGE SCALE GENOMIC DNA]</scope>
    <source>
        <strain evidence="6 7">M6</strain>
    </source>
</reference>
<evidence type="ECO:0000256" key="5">
    <source>
        <dbReference type="PIRSR" id="PIRSR605493-1"/>
    </source>
</evidence>
<dbReference type="EMBL" id="CP059851">
    <property type="protein sequence ID" value="QMW23060.1"/>
    <property type="molecule type" value="Genomic_DNA"/>
</dbReference>
<evidence type="ECO:0000256" key="1">
    <source>
        <dbReference type="ARBA" id="ARBA00001968"/>
    </source>
</evidence>
<protein>
    <recommendedName>
        <fullName evidence="2">Putative 4-hydroxy-4-methyl-2-oxoglutarate aldolase</fullName>
    </recommendedName>
    <alternativeName>
        <fullName evidence="3">Regulator of ribonuclease activity homolog</fullName>
    </alternativeName>
    <alternativeName>
        <fullName evidence="4">RraA-like protein</fullName>
    </alternativeName>
</protein>
<gene>
    <name evidence="6" type="ORF">H3309_00650</name>
</gene>
<name>A0A7G5II68_9SPHN</name>
<dbReference type="KEGG" id="sand:H3309_00650"/>
<sequence>MTMGWGDGVDAALLARLRAFDTPTICNALELATGGRRATGFTRRTMVCPFPALPPMVGFARTATLRSAAPSSMAAAEARALRLRYYAHVAGGGVPTIAVIQDLDHDVGLGAFWGEVNSKVHRALGCAGALTNGAVRDLDMLAPDFPIVAGCVTPSHAFVRIEQVGGDVEILGMPVRDGDLIHADRHGAVTIDRDAAARLPHAIEVIIARERLILEAAAQPGFGVEAIRRAMAEGDDIH</sequence>
<proteinExistence type="predicted"/>